<dbReference type="GO" id="GO:0005634">
    <property type="term" value="C:nucleus"/>
    <property type="evidence" value="ECO:0007669"/>
    <property type="project" value="TreeGrafter"/>
</dbReference>
<dbReference type="PROSITE" id="PS50011">
    <property type="entry name" value="PROTEIN_KINASE_DOM"/>
    <property type="match status" value="1"/>
</dbReference>
<evidence type="ECO:0000256" key="6">
    <source>
        <dbReference type="ARBA" id="ARBA00022840"/>
    </source>
</evidence>
<comment type="catalytic activity">
    <reaction evidence="8">
        <text>L-seryl-[protein] + ATP = O-phospho-L-seryl-[protein] + ADP + H(+)</text>
        <dbReference type="Rhea" id="RHEA:17989"/>
        <dbReference type="Rhea" id="RHEA-COMP:9863"/>
        <dbReference type="Rhea" id="RHEA-COMP:11604"/>
        <dbReference type="ChEBI" id="CHEBI:15378"/>
        <dbReference type="ChEBI" id="CHEBI:29999"/>
        <dbReference type="ChEBI" id="CHEBI:30616"/>
        <dbReference type="ChEBI" id="CHEBI:83421"/>
        <dbReference type="ChEBI" id="CHEBI:456216"/>
        <dbReference type="EC" id="2.7.11.1"/>
    </reaction>
</comment>
<dbReference type="InterPro" id="IPR011009">
    <property type="entry name" value="Kinase-like_dom_sf"/>
</dbReference>
<evidence type="ECO:0000256" key="8">
    <source>
        <dbReference type="ARBA" id="ARBA00048679"/>
    </source>
</evidence>
<keyword evidence="2" id="KW-0723">Serine/threonine-protein kinase</keyword>
<comment type="catalytic activity">
    <reaction evidence="7">
        <text>L-threonyl-[protein] + ATP = O-phospho-L-threonyl-[protein] + ADP + H(+)</text>
        <dbReference type="Rhea" id="RHEA:46608"/>
        <dbReference type="Rhea" id="RHEA-COMP:11060"/>
        <dbReference type="Rhea" id="RHEA-COMP:11605"/>
        <dbReference type="ChEBI" id="CHEBI:15378"/>
        <dbReference type="ChEBI" id="CHEBI:30013"/>
        <dbReference type="ChEBI" id="CHEBI:30616"/>
        <dbReference type="ChEBI" id="CHEBI:61977"/>
        <dbReference type="ChEBI" id="CHEBI:456216"/>
        <dbReference type="EC" id="2.7.11.1"/>
    </reaction>
</comment>
<dbReference type="GO" id="GO:0004674">
    <property type="term" value="F:protein serine/threonine kinase activity"/>
    <property type="evidence" value="ECO:0007669"/>
    <property type="project" value="UniProtKB-KW"/>
</dbReference>
<dbReference type="GO" id="GO:0005524">
    <property type="term" value="F:ATP binding"/>
    <property type="evidence" value="ECO:0007669"/>
    <property type="project" value="UniProtKB-KW"/>
</dbReference>
<dbReference type="InterPro" id="IPR000719">
    <property type="entry name" value="Prot_kinase_dom"/>
</dbReference>
<dbReference type="SUPFAM" id="SSF56112">
    <property type="entry name" value="Protein kinase-like (PK-like)"/>
    <property type="match status" value="1"/>
</dbReference>
<name>A0A4Q4M4J6_9PLEO</name>
<reference evidence="12" key="1">
    <citation type="journal article" date="2019" name="bioRxiv">
        <title>Genomics, evolutionary history and diagnostics of the Alternaria alternata species group including apple and Asian pear pathotypes.</title>
        <authorList>
            <person name="Armitage A.D."/>
            <person name="Cockerton H.M."/>
            <person name="Sreenivasaprasad S."/>
            <person name="Woodhall J.W."/>
            <person name="Lane C.R."/>
            <person name="Harrison R.J."/>
            <person name="Clarkson J.P."/>
        </authorList>
    </citation>
    <scope>NUCLEOTIDE SEQUENCE [LARGE SCALE GENOMIC DNA]</scope>
    <source>
        <strain evidence="12">FERA 1082</strain>
    </source>
</reference>
<keyword evidence="5" id="KW-0418">Kinase</keyword>
<sequence>MANNSDPRVVNIGGIETYESIDDDDANLYDGLLDNQTRNAFLAMMRHLIRKRGRKFPQNSPGMKAVNHWDKNRKYWSNKDEYTGQPAATAVRPLPIPPPIAPPIALQAPVASVDHVQVAQQQSQESGATGDAPEGDGGDTPTAVSEASSGERSPPFYIRNSPERKRFLAPTAGQRREFYNHQDGNWKFAITLYQTRLDGSGADKRRFEKGTMPRKSVFLYVRTSDAGVIEDQITVKCLEALDAKEFNDAEHEIRMNQRISQLNCSHMIPQRGSTRRSCTRKIHGRSNDKEPVPTVFNIYSSFAELGTLARIYNGHKLTPKKKPVPEHFIWYLLSQMSKALIALQQGVCSTPNLDDQNQDHKSPIGSGEDVDSDATSVAWRPIIHSDIKDANIFLRSDNTQYPAYPRVVLSDFDIAFELDDEYEMQKRQFQGTPGLMPPERDGAGLYEDDWKPDEWQPDEWPVSEKSDIWSLAMTAWALMMSHKEESFYENVQKRSEDPEHVKALRKGTVRSRDSIFPQTLEQLPKEYSVRLCQVISRCLRYNPARRMSLEKLRRVSDDNLSRLDRMYGDEIRKDKDAIAEEFRLEYNKEDSDEWPQYAIGQEFVPPRKRRKTNSAGESEERLTRLVTNWASKAVYPRPSTEVQDEVLKHVDNLISSSTEEAIRIFRERKAYLTAWQYLCSSIGRYTSSQRDVYVATDITIEALQESLERKTKKAVLMLLRETVLELALESASGDQKTGLHTLQHVVMWGLVLLEINAEPVTPRLSDKTEMHRGMASFILDQLSGVPVHEDADPDESIT</sequence>
<evidence type="ECO:0000256" key="2">
    <source>
        <dbReference type="ARBA" id="ARBA00022527"/>
    </source>
</evidence>
<feature type="compositionally biased region" description="Polar residues" evidence="9">
    <location>
        <begin position="142"/>
        <end position="151"/>
    </location>
</feature>
<evidence type="ECO:0000256" key="4">
    <source>
        <dbReference type="ARBA" id="ARBA00022741"/>
    </source>
</evidence>
<dbReference type="PANTHER" id="PTHR43671:SF98">
    <property type="entry name" value="SERINE_THREONINE-PROTEIN KINASE NEK11"/>
    <property type="match status" value="1"/>
</dbReference>
<evidence type="ECO:0000313" key="11">
    <source>
        <dbReference type="EMBL" id="RYN42995.1"/>
    </source>
</evidence>
<proteinExistence type="predicted"/>
<dbReference type="Pfam" id="PF00069">
    <property type="entry name" value="Pkinase"/>
    <property type="match status" value="1"/>
</dbReference>
<dbReference type="EMBL" id="PDXA01000045">
    <property type="protein sequence ID" value="RYN42995.1"/>
    <property type="molecule type" value="Genomic_DNA"/>
</dbReference>
<dbReference type="Proteomes" id="UP000292402">
    <property type="component" value="Unassembled WGS sequence"/>
</dbReference>
<evidence type="ECO:0000259" key="10">
    <source>
        <dbReference type="PROSITE" id="PS50011"/>
    </source>
</evidence>
<evidence type="ECO:0000256" key="7">
    <source>
        <dbReference type="ARBA" id="ARBA00047899"/>
    </source>
</evidence>
<evidence type="ECO:0000256" key="1">
    <source>
        <dbReference type="ARBA" id="ARBA00012513"/>
    </source>
</evidence>
<dbReference type="Gene3D" id="1.10.510.10">
    <property type="entry name" value="Transferase(Phosphotransferase) domain 1"/>
    <property type="match status" value="1"/>
</dbReference>
<protein>
    <recommendedName>
        <fullName evidence="1">non-specific serine/threonine protein kinase</fullName>
        <ecNumber evidence="1">2.7.11.1</ecNumber>
    </recommendedName>
</protein>
<evidence type="ECO:0000256" key="5">
    <source>
        <dbReference type="ARBA" id="ARBA00022777"/>
    </source>
</evidence>
<dbReference type="InterPro" id="IPR050660">
    <property type="entry name" value="NEK_Ser/Thr_kinase"/>
</dbReference>
<evidence type="ECO:0000256" key="9">
    <source>
        <dbReference type="SAM" id="MobiDB-lite"/>
    </source>
</evidence>
<keyword evidence="4" id="KW-0547">Nucleotide-binding</keyword>
<feature type="compositionally biased region" description="Polar residues" evidence="9">
    <location>
        <begin position="118"/>
        <end position="127"/>
    </location>
</feature>
<feature type="region of interest" description="Disordered" evidence="9">
    <location>
        <begin position="115"/>
        <end position="164"/>
    </location>
</feature>
<comment type="caution">
    <text evidence="11">The sequence shown here is derived from an EMBL/GenBank/DDBJ whole genome shotgun (WGS) entry which is preliminary data.</text>
</comment>
<dbReference type="PROSITE" id="PS00108">
    <property type="entry name" value="PROTEIN_KINASE_ST"/>
    <property type="match status" value="1"/>
</dbReference>
<keyword evidence="6" id="KW-0067">ATP-binding</keyword>
<organism evidence="11 12">
    <name type="scientific">Alternaria tenuissima</name>
    <dbReference type="NCBI Taxonomy" id="119927"/>
    <lineage>
        <taxon>Eukaryota</taxon>
        <taxon>Fungi</taxon>
        <taxon>Dikarya</taxon>
        <taxon>Ascomycota</taxon>
        <taxon>Pezizomycotina</taxon>
        <taxon>Dothideomycetes</taxon>
        <taxon>Pleosporomycetidae</taxon>
        <taxon>Pleosporales</taxon>
        <taxon>Pleosporineae</taxon>
        <taxon>Pleosporaceae</taxon>
        <taxon>Alternaria</taxon>
        <taxon>Alternaria sect. Alternaria</taxon>
        <taxon>Alternaria alternata complex</taxon>
    </lineage>
</organism>
<gene>
    <name evidence="11" type="ORF">AA0114_g10332</name>
</gene>
<dbReference type="PANTHER" id="PTHR43671">
    <property type="entry name" value="SERINE/THREONINE-PROTEIN KINASE NEK"/>
    <property type="match status" value="1"/>
</dbReference>
<dbReference type="EC" id="2.7.11.1" evidence="1"/>
<evidence type="ECO:0000313" key="12">
    <source>
        <dbReference type="Proteomes" id="UP000292402"/>
    </source>
</evidence>
<accession>A0A4Q4M4J6</accession>
<feature type="domain" description="Protein kinase" evidence="10">
    <location>
        <begin position="192"/>
        <end position="560"/>
    </location>
</feature>
<dbReference type="SMART" id="SM00220">
    <property type="entry name" value="S_TKc"/>
    <property type="match status" value="1"/>
</dbReference>
<keyword evidence="3" id="KW-0808">Transferase</keyword>
<evidence type="ECO:0000256" key="3">
    <source>
        <dbReference type="ARBA" id="ARBA00022679"/>
    </source>
</evidence>
<dbReference type="AlphaFoldDB" id="A0A4Q4M4J6"/>
<dbReference type="InterPro" id="IPR008271">
    <property type="entry name" value="Ser/Thr_kinase_AS"/>
</dbReference>